<dbReference type="CDD" id="cd16922">
    <property type="entry name" value="HATPase_EvgS-ArcB-TorS-like"/>
    <property type="match status" value="1"/>
</dbReference>
<dbReference type="Pfam" id="PF00989">
    <property type="entry name" value="PAS"/>
    <property type="match status" value="1"/>
</dbReference>
<dbReference type="InterPro" id="IPR011009">
    <property type="entry name" value="Kinase-like_dom_sf"/>
</dbReference>
<dbReference type="eggNOG" id="COG2202">
    <property type="taxonomic scope" value="Bacteria"/>
</dbReference>
<evidence type="ECO:0000259" key="14">
    <source>
        <dbReference type="PROSITE" id="PS50110"/>
    </source>
</evidence>
<dbReference type="SUPFAM" id="SSF47384">
    <property type="entry name" value="Homodimeric domain of signal transducing histidine kinase"/>
    <property type="match status" value="1"/>
</dbReference>
<dbReference type="STRING" id="329726.AM1_1186"/>
<dbReference type="eggNOG" id="COG2203">
    <property type="taxonomic scope" value="Bacteria"/>
</dbReference>
<dbReference type="InterPro" id="IPR013767">
    <property type="entry name" value="PAS_fold"/>
</dbReference>
<dbReference type="InterPro" id="IPR016132">
    <property type="entry name" value="Phyto_chromo_attachment"/>
</dbReference>
<dbReference type="InterPro" id="IPR036097">
    <property type="entry name" value="HisK_dim/P_sf"/>
</dbReference>
<dbReference type="InterPro" id="IPR000719">
    <property type="entry name" value="Prot_kinase_dom"/>
</dbReference>
<dbReference type="PRINTS" id="PR00344">
    <property type="entry name" value="BCTRLSENSOR"/>
</dbReference>
<dbReference type="InterPro" id="IPR000700">
    <property type="entry name" value="PAS-assoc_C"/>
</dbReference>
<dbReference type="InterPro" id="IPR008271">
    <property type="entry name" value="Ser/Thr_kinase_AS"/>
</dbReference>
<dbReference type="SMART" id="SM00091">
    <property type="entry name" value="PAS"/>
    <property type="match status" value="7"/>
</dbReference>
<dbReference type="Pfam" id="PF13426">
    <property type="entry name" value="PAS_9"/>
    <property type="match status" value="4"/>
</dbReference>
<dbReference type="InterPro" id="IPR036890">
    <property type="entry name" value="HATPase_C_sf"/>
</dbReference>
<dbReference type="Pfam" id="PF01590">
    <property type="entry name" value="GAF"/>
    <property type="match status" value="2"/>
</dbReference>
<evidence type="ECO:0000256" key="3">
    <source>
        <dbReference type="ARBA" id="ARBA00012438"/>
    </source>
</evidence>
<feature type="domain" description="PAS" evidence="15">
    <location>
        <begin position="2262"/>
        <end position="2304"/>
    </location>
</feature>
<feature type="domain" description="PAC" evidence="16">
    <location>
        <begin position="1710"/>
        <end position="1762"/>
    </location>
</feature>
<dbReference type="SMART" id="SM00448">
    <property type="entry name" value="REC"/>
    <property type="match status" value="1"/>
</dbReference>
<evidence type="ECO:0000259" key="12">
    <source>
        <dbReference type="PROSITE" id="PS50046"/>
    </source>
</evidence>
<keyword evidence="5" id="KW-0808">Transferase</keyword>
<dbReference type="InterPro" id="IPR003661">
    <property type="entry name" value="HisK_dim/P_dom"/>
</dbReference>
<dbReference type="Pfam" id="PF00512">
    <property type="entry name" value="HisKA"/>
    <property type="match status" value="1"/>
</dbReference>
<dbReference type="PROSITE" id="PS50110">
    <property type="entry name" value="RESPONSE_REGULATORY"/>
    <property type="match status" value="1"/>
</dbReference>
<dbReference type="PANTHER" id="PTHR43642">
    <property type="entry name" value="HYBRID SIGNAL TRANSDUCTION HISTIDINE KINASE G"/>
    <property type="match status" value="1"/>
</dbReference>
<dbReference type="Gene3D" id="3.40.50.2300">
    <property type="match status" value="1"/>
</dbReference>
<dbReference type="SUPFAM" id="SSF55781">
    <property type="entry name" value="GAF domain-like"/>
    <property type="match status" value="2"/>
</dbReference>
<dbReference type="EC" id="2.7.13.3" evidence="3"/>
<dbReference type="Pfam" id="PF08447">
    <property type="entry name" value="PAS_3"/>
    <property type="match status" value="2"/>
</dbReference>
<dbReference type="InterPro" id="IPR001610">
    <property type="entry name" value="PAC"/>
</dbReference>
<dbReference type="PROSITE" id="PS00108">
    <property type="entry name" value="PROTEIN_KINASE_ST"/>
    <property type="match status" value="1"/>
</dbReference>
<dbReference type="Gene3D" id="3.30.450.40">
    <property type="match status" value="2"/>
</dbReference>
<dbReference type="GO" id="GO:0009882">
    <property type="term" value="F:blue light photoreceptor activity"/>
    <property type="evidence" value="ECO:0007669"/>
    <property type="project" value="UniProtKB-ARBA"/>
</dbReference>
<evidence type="ECO:0000313" key="18">
    <source>
        <dbReference type="Proteomes" id="UP000000268"/>
    </source>
</evidence>
<dbReference type="CDD" id="cd14014">
    <property type="entry name" value="STKc_PknB_like"/>
    <property type="match status" value="1"/>
</dbReference>
<comment type="catalytic activity">
    <reaction evidence="1">
        <text>ATP + protein L-histidine = ADP + protein N-phospho-L-histidine.</text>
        <dbReference type="EC" id="2.7.13.3"/>
    </reaction>
</comment>
<evidence type="ECO:0000256" key="9">
    <source>
        <dbReference type="PROSITE-ProRule" id="PRU00169"/>
    </source>
</evidence>
<dbReference type="Pfam" id="PF00072">
    <property type="entry name" value="Response_reg"/>
    <property type="match status" value="1"/>
</dbReference>
<feature type="modified residue" description="4-aspartylphosphate" evidence="9">
    <location>
        <position position="2909"/>
    </location>
</feature>
<dbReference type="InterPro" id="IPR035965">
    <property type="entry name" value="PAS-like_dom_sf"/>
</dbReference>
<dbReference type="InterPro" id="IPR027417">
    <property type="entry name" value="P-loop_NTPase"/>
</dbReference>
<dbReference type="SUPFAM" id="SSF52540">
    <property type="entry name" value="P-loop containing nucleoside triphosphate hydrolases"/>
    <property type="match status" value="1"/>
</dbReference>
<dbReference type="Gene3D" id="1.10.287.130">
    <property type="match status" value="1"/>
</dbReference>
<feature type="domain" description="PAS" evidence="15">
    <location>
        <begin position="1537"/>
        <end position="1563"/>
    </location>
</feature>
<protein>
    <recommendedName>
        <fullName evidence="8">Circadian input-output histidine kinase CikA</fullName>
        <ecNumber evidence="3">2.7.13.3</ecNumber>
    </recommendedName>
</protein>
<organism evidence="17 18">
    <name type="scientific">Acaryochloris marina (strain MBIC 11017)</name>
    <dbReference type="NCBI Taxonomy" id="329726"/>
    <lineage>
        <taxon>Bacteria</taxon>
        <taxon>Bacillati</taxon>
        <taxon>Cyanobacteriota</taxon>
        <taxon>Cyanophyceae</taxon>
        <taxon>Acaryochloridales</taxon>
        <taxon>Acaryochloridaceae</taxon>
        <taxon>Acaryochloris</taxon>
    </lineage>
</organism>
<dbReference type="PROSITE" id="PS50109">
    <property type="entry name" value="HIS_KIN"/>
    <property type="match status" value="1"/>
</dbReference>
<sequence length="3073" mass="344588">MAPSIDVSLPVIPGYTLSEQLHEGRHSAVYRAFSVPEQQSVILKILRSQYPHFRELVKFRNQFTLTQNLDIPGVVKPLCLRPWNSSYVLVMADHHAFSLHHYCRHQSLDWPEVLELALQLADILHHLNQSHIIHKDIKPANILIHSQSMEVWLIDFSIASLLPKERQVLQSPGNLEGTLAYLAPEQTGRMNRGIDYRTDFYGLGVTLYELLTGRLPFSTDDWMELVHCHLAKPPQPPHEVNPQIPLPVSQMVLKLMAKNAEDRYQSALGLKHDLQRCLELRHGQNSDQTFELGLRDVCDRFLIPEKLYGREPEVQKLIDAFERVVQGHSELVLVAGFSGIGKTAVIHEVHKPITQKKGYFIKGKFDQFNRNIPFSAFVQAFRGLMAQLLGESDDRLAHRKTQILEAVGESGQVLLEVIPELEHIIGEQPAVPELSGLSAQNRFNRLFSQFVQVFTTPEHPLVIFLDDLQWVDSASLGLLKLLMVEAQAGHLLVLGAYRDNEVFPAHQLMLTVDDLKKQHAAIHTVTLPPLGQLHVNQLVADTLLCEPEVAVPLSQLVYQKTQGNPFFMTQFLLGLQSDGHLTFNRDLGYWQCDLVQVQQLALTDDVVAFMEERLQKLPTPTQDVLKLAACIGNLFDLATLSLVCDRKPQTVASDLWPALQAGLVIPESALYKFFQGENRDLTDMAAVTTSYRFLHDRVQQAAYALIPEAQKQATHVNIGRSLISQLSPTEIEERLFDIVNHWNIGIAVLTNPVEQEQLCQLNLRAGEKAKGAIAYDMAQHYAEKAVEFLHPQSWQTDYAQTLAIQNLSAEAAYLNGDFAQVTHWTERILQHAQQLDQTKAYEIKILATVAQKQFLEAIELGRQVLKSLDVDIPHEPDAHEIQQALDATAELVPQAQIQSLVDLPVMTDPMSLAALRILNSIAVSVYLAQPQLFPLIVLAQVNLSILHGNAPISAGAYARYSLVLCGKVNDIEAGYAFGQLALTLSDRFGNREINARVLLMVGALTLPWQEHLNTAIPLLQQGYIDGLESGSLEAAALSHYYESQSAYLVGQELGAFEQQARFYSEHIRQIKQAVHLQNNELFRQVALNLRGEGDDPCALKGEAFDEAVMLPQYQATNNLLGLFCFHLHKLMLCYWFNQPEQAIAHAQQAVDYLSGVTAQATVPVFYFYDSLTRLSDSVPDIDSATLERSEASLDLEVVHKNRAKLAHWAQFCPENFQHKLDLVDAEYYARMGQKLEAIEHYDRAIQGAKENQYIQEEALANERAGKFYLNWGKGQAAVGYLQAAYYCYAHWGATAKTDDLEWCYPDLLQPILQQAHQASISLGTLNNIAPLTLSIHSSTSTSEPSNQGVNQTLDLAAILKAGQALSISLDLDELLDKLAGIVLRTSGADRLNLLLPEEDGSWQIRVNATPETTQLDATPLVAPANLPIQLIQYVKHTQEVLCIDGLEAELPIVDPYLQEHQPRSVLCLPLLHQGNLSGLLYLENQATAGVFTCDRITILNFLCSQAAISLENAKLYESAKLKSSIIESAIDGMAILEDGKYIYLNEVHATLFGYERDELVGQSCEILYSPIELQRLHELAFPIVAKTGQWSGEATATRKDGSSFPIDVSLFLLEDGKLICICRDISDRKAAEIQLRQQENQYRQVFESIVDGLNIVDLETGQLVKVNPAYSQMMGYSSLEECLRAPISHNIHPDSLYLLDDCLNAVRNGQEFSCQAQNLHQDGTVIDVEVSAIPYPYRGKIHALAIVRDISDRKRLEKEQAQLYESLALKSSAIEASDAGIAILKDGHYIYLNASHLSLLGYEEHELMGASWEILYEPEEVERFSQQIFPQLAKEGRWFGEATARRKDGSYFPQEVSLSALEDHKLICICRDISERKRLEAKQQRQLDILASTSDFIGTADPNGNILYLNEAWQQLLQREQGEPAHRVQISEQHPAWALEIIVHEALPVAAQKGMWCGETALLDGDGNEVPVSQVVIAHKSSNGGVKYFSTIVRDISERKQLEQEQARLTAVLEATPDYIGIASTTGEILWHNRQLRALRSDLEQHQDHRSIADCHPDWVNQIIVEEALPAAIEYGSWTGELALLEGNGDEIPVSQVIIAHKAADGTVENFSTIMRDMRDRRSAEQALAESQAQFRRMTENVPGMIFRYVSHPDGSKEMTYVSSQVREIYELEPETVLQDFACLWERTHPEDIAWLEATAKVCAKTLQPFKTENRLILPQKGLRWVQASALPKRLENGDIVWDGVVLDINDRKAAEANLRASEQRFRRAIEDAPFPIMIHAEDGEILQISSTWTELTGYTLADIPTTTDWAQRAYGADAPRILKEVMAQKYSRTTRWDEGEFAIRKQDGDYCFWQFSSAPLGTLPDGRRLVVSMAVDVTQRRQAENDLEQANQQLEEYSQTLKQKVEARTIALQAAKEQVEKANEYEQALNRITKEIRQSLNLHDIFATTTQAVRPILGCERVTVYQFDAEWGGKFVFESKHDSLEPLVFSSRQAEWNDSFLVNEEGNPCVFNTTYQVDDISEKELSPCHLEVLERFNIRAYLVVPIYVGKKLWGLLAAYNHSQPRAWQPGEVRLFEQVCSHLGVALKQAELLSAMAESKEKADAANEAKSLFLANMSHELRTPLNGILGYAQILRRSESLSNKELEGVDTIYQCGSHLLNLINDILDISKIEALKLELTPKAANLPYLLQTVVEMCKVKADQKGIQFNYQPSSQLPQQVEVDDKRLQQVLLNLLGNAVKFTDHGSVTFIVDVSPLSEQQVSISFRVIDTGVGIAEQDLVKLFQSFKQVGDQHKQAEGTGLGLAISQRIVRLMGSEIHVTSQPQQGSEFSFTINLPLAEQRLAQQQSNPVIVDYQGKRRQVLVVDDRWENRVVLSTLLELVGFTVLEAEQGQAGLDILNQGTPDLVITDLIMPGIDGYEFLAAVRQAEPIKTLKMIATSATINLNVQKRAFKAGCDAFLPKPIDVQNLYNTIAELLQLEWIYEALPEGQTPEPTGLITPSADIIVPPPEKLTVLLEYAASGIVKDLREQLDQLVATDTRYAAFAQPLMRLSKQFKIEEIEGILTDYLGQADSN</sequence>
<evidence type="ECO:0000259" key="16">
    <source>
        <dbReference type="PROSITE" id="PS50113"/>
    </source>
</evidence>
<dbReference type="SMART" id="SM00388">
    <property type="entry name" value="HisKA"/>
    <property type="match status" value="1"/>
</dbReference>
<keyword evidence="4 9" id="KW-0597">Phosphoprotein</keyword>
<dbReference type="SUPFAM" id="SSF56112">
    <property type="entry name" value="Protein kinase-like (PK-like)"/>
    <property type="match status" value="1"/>
</dbReference>
<dbReference type="RefSeq" id="WP_012161772.1">
    <property type="nucleotide sequence ID" value="NC_009925.1"/>
</dbReference>
<dbReference type="InterPro" id="IPR053159">
    <property type="entry name" value="Hybrid_Histidine_Kinase"/>
</dbReference>
<name>B0C307_ACAM1</name>
<keyword evidence="10" id="KW-0175">Coiled coil</keyword>
<dbReference type="NCBIfam" id="TIGR00229">
    <property type="entry name" value="sensory_box"/>
    <property type="match status" value="5"/>
</dbReference>
<feature type="domain" description="PAS" evidence="15">
    <location>
        <begin position="2131"/>
        <end position="2192"/>
    </location>
</feature>
<dbReference type="GO" id="GO:0000155">
    <property type="term" value="F:phosphorelay sensor kinase activity"/>
    <property type="evidence" value="ECO:0007669"/>
    <property type="project" value="InterPro"/>
</dbReference>
<feature type="domain" description="Response regulatory" evidence="14">
    <location>
        <begin position="2860"/>
        <end position="2976"/>
    </location>
</feature>
<dbReference type="FunFam" id="3.30.565.10:FF:000010">
    <property type="entry name" value="Sensor histidine kinase RcsC"/>
    <property type="match status" value="1"/>
</dbReference>
<dbReference type="eggNOG" id="COG0515">
    <property type="taxonomic scope" value="Bacteria"/>
</dbReference>
<dbReference type="PROSITE" id="PS50113">
    <property type="entry name" value="PAC"/>
    <property type="match status" value="5"/>
</dbReference>
<evidence type="ECO:0000256" key="1">
    <source>
        <dbReference type="ARBA" id="ARBA00000085"/>
    </source>
</evidence>
<keyword evidence="7" id="KW-0902">Two-component regulatory system</keyword>
<feature type="domain" description="Phytochrome chromophore attachment site" evidence="12">
    <location>
        <begin position="2442"/>
        <end position="2582"/>
    </location>
</feature>
<reference evidence="17 18" key="1">
    <citation type="journal article" date="2008" name="Proc. Natl. Acad. Sci. U.S.A.">
        <title>Niche adaptation and genome expansion in the chlorophyll d-producing cyanobacterium Acaryochloris marina.</title>
        <authorList>
            <person name="Swingley W.D."/>
            <person name="Chen M."/>
            <person name="Cheung P.C."/>
            <person name="Conrad A.L."/>
            <person name="Dejesa L.C."/>
            <person name="Hao J."/>
            <person name="Honchak B.M."/>
            <person name="Karbach L.E."/>
            <person name="Kurdoglu A."/>
            <person name="Lahiri S."/>
            <person name="Mastrian S.D."/>
            <person name="Miyashita H."/>
            <person name="Page L."/>
            <person name="Ramakrishna P."/>
            <person name="Satoh S."/>
            <person name="Sattley W.M."/>
            <person name="Shimada Y."/>
            <person name="Taylor H.L."/>
            <person name="Tomo T."/>
            <person name="Tsuchiya T."/>
            <person name="Wang Z.T."/>
            <person name="Raymond J."/>
            <person name="Mimuro M."/>
            <person name="Blankenship R.E."/>
            <person name="Touchman J.W."/>
        </authorList>
    </citation>
    <scope>NUCLEOTIDE SEQUENCE [LARGE SCALE GENOMIC DNA]</scope>
    <source>
        <strain evidence="18">MBIC 11017</strain>
    </source>
</reference>
<evidence type="ECO:0000259" key="11">
    <source>
        <dbReference type="PROSITE" id="PS50011"/>
    </source>
</evidence>
<dbReference type="InterPro" id="IPR001789">
    <property type="entry name" value="Sig_transdc_resp-reg_receiver"/>
</dbReference>
<dbReference type="Pfam" id="PF02518">
    <property type="entry name" value="HATPase_c"/>
    <property type="match status" value="1"/>
</dbReference>
<dbReference type="InterPro" id="IPR029016">
    <property type="entry name" value="GAF-like_dom_sf"/>
</dbReference>
<evidence type="ECO:0000259" key="15">
    <source>
        <dbReference type="PROSITE" id="PS50112"/>
    </source>
</evidence>
<dbReference type="InterPro" id="IPR041664">
    <property type="entry name" value="AAA_16"/>
</dbReference>
<evidence type="ECO:0000256" key="4">
    <source>
        <dbReference type="ARBA" id="ARBA00022553"/>
    </source>
</evidence>
<dbReference type="PROSITE" id="PS50046">
    <property type="entry name" value="PHYTOCHROME_2"/>
    <property type="match status" value="1"/>
</dbReference>
<dbReference type="SMART" id="SM00086">
    <property type="entry name" value="PAC"/>
    <property type="match status" value="7"/>
</dbReference>
<dbReference type="EMBL" id="CP000828">
    <property type="protein sequence ID" value="ABW26223.1"/>
    <property type="molecule type" value="Genomic_DNA"/>
</dbReference>
<dbReference type="SMART" id="SM00387">
    <property type="entry name" value="HATPase_c"/>
    <property type="match status" value="1"/>
</dbReference>
<dbReference type="InterPro" id="IPR013655">
    <property type="entry name" value="PAS_fold_3"/>
</dbReference>
<feature type="domain" description="PAC" evidence="16">
    <location>
        <begin position="1956"/>
        <end position="2008"/>
    </location>
</feature>
<dbReference type="SUPFAM" id="SSF52172">
    <property type="entry name" value="CheY-like"/>
    <property type="match status" value="1"/>
</dbReference>
<dbReference type="SMART" id="SM00220">
    <property type="entry name" value="S_TKc"/>
    <property type="match status" value="1"/>
</dbReference>
<feature type="domain" description="Histidine kinase" evidence="13">
    <location>
        <begin position="2616"/>
        <end position="2839"/>
    </location>
</feature>
<dbReference type="GO" id="GO:0005524">
    <property type="term" value="F:ATP binding"/>
    <property type="evidence" value="ECO:0007669"/>
    <property type="project" value="InterPro"/>
</dbReference>
<dbReference type="Pfam" id="PF13191">
    <property type="entry name" value="AAA_16"/>
    <property type="match status" value="1"/>
</dbReference>
<evidence type="ECO:0000256" key="5">
    <source>
        <dbReference type="ARBA" id="ARBA00022679"/>
    </source>
</evidence>
<dbReference type="Pfam" id="PF00069">
    <property type="entry name" value="Pkinase"/>
    <property type="match status" value="1"/>
</dbReference>
<evidence type="ECO:0000256" key="6">
    <source>
        <dbReference type="ARBA" id="ARBA00022777"/>
    </source>
</evidence>
<evidence type="ECO:0000259" key="13">
    <source>
        <dbReference type="PROSITE" id="PS50109"/>
    </source>
</evidence>
<keyword evidence="17" id="KW-0723">Serine/threonine-protein kinase</keyword>
<dbReference type="CDD" id="cd00130">
    <property type="entry name" value="PAS"/>
    <property type="match status" value="6"/>
</dbReference>
<dbReference type="Gene3D" id="3.30.565.10">
    <property type="entry name" value="Histidine kinase-like ATPase, C-terminal domain"/>
    <property type="match status" value="1"/>
</dbReference>
<dbReference type="GO" id="GO:0006355">
    <property type="term" value="P:regulation of DNA-templated transcription"/>
    <property type="evidence" value="ECO:0007669"/>
    <property type="project" value="InterPro"/>
</dbReference>
<dbReference type="SUPFAM" id="SSF48452">
    <property type="entry name" value="TPR-like"/>
    <property type="match status" value="1"/>
</dbReference>
<evidence type="ECO:0000256" key="2">
    <source>
        <dbReference type="ARBA" id="ARBA00006402"/>
    </source>
</evidence>
<feature type="domain" description="Protein kinase" evidence="11">
    <location>
        <begin position="15"/>
        <end position="275"/>
    </location>
</feature>
<dbReference type="CDD" id="cd00082">
    <property type="entry name" value="HisKA"/>
    <property type="match status" value="1"/>
</dbReference>
<dbReference type="OrthoDB" id="573511at2"/>
<dbReference type="eggNOG" id="COG0784">
    <property type="taxonomic scope" value="Bacteria"/>
</dbReference>
<evidence type="ECO:0000256" key="7">
    <source>
        <dbReference type="ARBA" id="ARBA00023012"/>
    </source>
</evidence>
<dbReference type="PROSITE" id="PS50011">
    <property type="entry name" value="PROTEIN_KINASE_DOM"/>
    <property type="match status" value="1"/>
</dbReference>
<comment type="similarity">
    <text evidence="2">In the N-terminal section; belongs to the phytochrome family.</text>
</comment>
<evidence type="ECO:0000256" key="10">
    <source>
        <dbReference type="SAM" id="Coils"/>
    </source>
</evidence>
<dbReference type="eggNOG" id="COG3899">
    <property type="taxonomic scope" value="Bacteria"/>
</dbReference>
<gene>
    <name evidence="17" type="ordered locus">AM1_1186</name>
</gene>
<feature type="domain" description="PAC" evidence="16">
    <location>
        <begin position="2210"/>
        <end position="2261"/>
    </location>
</feature>
<dbReference type="eggNOG" id="COG2205">
    <property type="taxonomic scope" value="Bacteria"/>
</dbReference>
<accession>B0C307</accession>
<dbReference type="Proteomes" id="UP000000268">
    <property type="component" value="Chromosome"/>
</dbReference>
<feature type="domain" description="PAS" evidence="15">
    <location>
        <begin position="1786"/>
        <end position="1836"/>
    </location>
</feature>
<feature type="coiled-coil region" evidence="10">
    <location>
        <begin position="2374"/>
        <end position="2443"/>
    </location>
</feature>
<evidence type="ECO:0000313" key="17">
    <source>
        <dbReference type="EMBL" id="ABW26223.1"/>
    </source>
</evidence>
<proteinExistence type="inferred from homology"/>
<dbReference type="InterPro" id="IPR004358">
    <property type="entry name" value="Sig_transdc_His_kin-like_C"/>
</dbReference>
<dbReference type="InterPro" id="IPR003594">
    <property type="entry name" value="HATPase_dom"/>
</dbReference>
<feature type="domain" description="PAC" evidence="16">
    <location>
        <begin position="2078"/>
        <end position="2130"/>
    </location>
</feature>
<dbReference type="InterPro" id="IPR000014">
    <property type="entry name" value="PAS"/>
</dbReference>
<dbReference type="KEGG" id="amr:AM1_1186"/>
<dbReference type="SMART" id="SM00065">
    <property type="entry name" value="GAF"/>
    <property type="match status" value="2"/>
</dbReference>
<dbReference type="PROSITE" id="PS50112">
    <property type="entry name" value="PAS"/>
    <property type="match status" value="5"/>
</dbReference>
<dbReference type="Gene3D" id="3.40.50.300">
    <property type="entry name" value="P-loop containing nucleotide triphosphate hydrolases"/>
    <property type="match status" value="1"/>
</dbReference>
<keyword evidence="6 17" id="KW-0418">Kinase</keyword>
<dbReference type="HOGENOM" id="CLU_000445_34_2_3"/>
<dbReference type="GO" id="GO:0004674">
    <property type="term" value="F:protein serine/threonine kinase activity"/>
    <property type="evidence" value="ECO:0007669"/>
    <property type="project" value="UniProtKB-KW"/>
</dbReference>
<dbReference type="SUPFAM" id="SSF55874">
    <property type="entry name" value="ATPase domain of HSP90 chaperone/DNA topoisomerase II/histidine kinase"/>
    <property type="match status" value="1"/>
</dbReference>
<dbReference type="InterPro" id="IPR003018">
    <property type="entry name" value="GAF"/>
</dbReference>
<dbReference type="InterPro" id="IPR011006">
    <property type="entry name" value="CheY-like_superfamily"/>
</dbReference>
<evidence type="ECO:0000256" key="8">
    <source>
        <dbReference type="ARBA" id="ARBA00074306"/>
    </source>
</evidence>
<dbReference type="InterPro" id="IPR005467">
    <property type="entry name" value="His_kinase_dom"/>
</dbReference>
<dbReference type="CDD" id="cd17546">
    <property type="entry name" value="REC_hyHK_CKI1_RcsC-like"/>
    <property type="match status" value="1"/>
</dbReference>
<dbReference type="Gene3D" id="1.10.510.10">
    <property type="entry name" value="Transferase(Phosphotransferase) domain 1"/>
    <property type="match status" value="1"/>
</dbReference>
<feature type="domain" description="PAS" evidence="15">
    <location>
        <begin position="1638"/>
        <end position="1710"/>
    </location>
</feature>
<keyword evidence="18" id="KW-1185">Reference proteome</keyword>
<dbReference type="Gene3D" id="3.30.450.20">
    <property type="entry name" value="PAS domain"/>
    <property type="match status" value="7"/>
</dbReference>
<dbReference type="PANTHER" id="PTHR43642:SF1">
    <property type="entry name" value="HYBRID SIGNAL TRANSDUCTION HISTIDINE KINASE G"/>
    <property type="match status" value="1"/>
</dbReference>
<dbReference type="InterPro" id="IPR011990">
    <property type="entry name" value="TPR-like_helical_dom_sf"/>
</dbReference>
<dbReference type="SUPFAM" id="SSF55785">
    <property type="entry name" value="PYP-like sensor domain (PAS domain)"/>
    <property type="match status" value="7"/>
</dbReference>
<feature type="domain" description="PAC" evidence="16">
    <location>
        <begin position="2338"/>
        <end position="2390"/>
    </location>
</feature>